<accession>A0ACC0TWR5</accession>
<name>A0ACC0TWR5_9AGAM</name>
<sequence>MLLSIASFSQKNAFISGKVTDENDKPLAGVSVQFLHKATGVITGEDGSFRLSIIPHKAIALVFSYTGYKTIQRNFILNSGEEEKITVQLERFTKQLEEVTVTDEKERREAGRVTIDASKSLVNPSPISGIESLIKVFVGSNNELTSQYSVRGGSFDENLIYVNDFEVFRPYLVSNAQQEGLSFINPELTANVKFYEGGFAAKYGDKMSSVLDVSYKKPKAFGGSAYIGLLEQGFHLEGLAAKNKISYLFGVRNRTNRNLLSSQETQGNYIPSSSDLQTLITYQASSHVSFELFSNLSATRFTFFPEQAKLTSSVFTPLYSQNLGLDIYFSGQEKDRYNTNFVGLSVIHQPTKSLKLKWMLSYFNDQEQENKDITGAYLFGDRDFDNNSASYGLITNPLGAGVYQDFSRNTLNIDVWNASHKGSLDKGKHFIQWGTGVSQQVVHDKIDQWELNDSAGYSLPYNPSSLQLYSVIKSKADLDITRIDGYVQDNIQFKDAAATVMQLGVRYNYNTLNNEFLVSPRAGFSFKPQKWHRDVVFKASAGIYDQPPFYRELRRPDGTINTHLKAQKSWQLSAGMDYNFKMLDRPARLTSEAYYKNMWDVVPYDVDNVHIQYFGENDAKAYAAGIETRLYGELVKDAESWISLGLMKTMENINNFYYYQYKNASGQIITANTTDKVITDSVKTNLGWVRRPTDRLITFGMFFQDYLSTNKNFKFYMNLVYGSNLPYNIPGSVKFRNALTIDPYIRADMGFSALLLDADKTNRRSHSPFKNFESIWASLEIFNIIDKDNTISYLLIKDFANNTFAMPNRLTPSLDSVNPIEFFGVNNGKLDLLKKKFPLLKILSRGTQLKLSGAPDQIDTAKEKIDLIVQYLERNGHLSENYFEQVLGGDDAETVDNFVERNPNDILVFGPNGKTVRARTANQKKMVQAVDKNDIVFAIGPAGTGKTYTAVALAVRALKNKVVKKIILTRPAVEAGESLGFLPGDLKEKIDPYLRPLYDALDDMIPADKLGYYMSTRTIEIAPLAYMRGRTLDNAFIILDEAQNTNDLQLKMFLTRIGANAKAIITGDPTQIDLPRNQRSGLDKAIRILENIDGIAHVPLNEEDVVRHRLVKAIIKAYEKEKEHEEPQYHSHR</sequence>
<dbReference type="EMBL" id="JAGFNK010000484">
    <property type="protein sequence ID" value="KAI9449617.1"/>
    <property type="molecule type" value="Genomic_DNA"/>
</dbReference>
<protein>
    <submittedName>
        <fullName evidence="1">Phoh-like protein-domain-containing protein</fullName>
    </submittedName>
</protein>
<proteinExistence type="predicted"/>
<evidence type="ECO:0000313" key="1">
    <source>
        <dbReference type="EMBL" id="KAI9449617.1"/>
    </source>
</evidence>
<keyword evidence="2" id="KW-1185">Reference proteome</keyword>
<dbReference type="Proteomes" id="UP001207468">
    <property type="component" value="Unassembled WGS sequence"/>
</dbReference>
<organism evidence="1 2">
    <name type="scientific">Russula earlei</name>
    <dbReference type="NCBI Taxonomy" id="71964"/>
    <lineage>
        <taxon>Eukaryota</taxon>
        <taxon>Fungi</taxon>
        <taxon>Dikarya</taxon>
        <taxon>Basidiomycota</taxon>
        <taxon>Agaricomycotina</taxon>
        <taxon>Agaricomycetes</taxon>
        <taxon>Russulales</taxon>
        <taxon>Russulaceae</taxon>
        <taxon>Russula</taxon>
    </lineage>
</organism>
<comment type="caution">
    <text evidence="1">The sequence shown here is derived from an EMBL/GenBank/DDBJ whole genome shotgun (WGS) entry which is preliminary data.</text>
</comment>
<evidence type="ECO:0000313" key="2">
    <source>
        <dbReference type="Proteomes" id="UP001207468"/>
    </source>
</evidence>
<reference evidence="1" key="1">
    <citation type="submission" date="2021-03" db="EMBL/GenBank/DDBJ databases">
        <title>Evolutionary priming and transition to the ectomycorrhizal habit in an iconic lineage of mushroom-forming fungi: is preadaptation a requirement?</title>
        <authorList>
            <consortium name="DOE Joint Genome Institute"/>
            <person name="Looney B.P."/>
            <person name="Miyauchi S."/>
            <person name="Morin E."/>
            <person name="Drula E."/>
            <person name="Courty P.E."/>
            <person name="Chicoki N."/>
            <person name="Fauchery L."/>
            <person name="Kohler A."/>
            <person name="Kuo A."/>
            <person name="LaButti K."/>
            <person name="Pangilinan J."/>
            <person name="Lipzen A."/>
            <person name="Riley R."/>
            <person name="Andreopoulos W."/>
            <person name="He G."/>
            <person name="Johnson J."/>
            <person name="Barry K.W."/>
            <person name="Grigoriev I.V."/>
            <person name="Nagy L."/>
            <person name="Hibbett D."/>
            <person name="Henrissat B."/>
            <person name="Matheny P.B."/>
            <person name="Labbe J."/>
            <person name="Martin A.F."/>
        </authorList>
    </citation>
    <scope>NUCLEOTIDE SEQUENCE</scope>
    <source>
        <strain evidence="1">BPL698</strain>
    </source>
</reference>
<gene>
    <name evidence="1" type="ORF">F5148DRAFT_1291379</name>
</gene>